<dbReference type="Proteomes" id="UP000324222">
    <property type="component" value="Unassembled WGS sequence"/>
</dbReference>
<gene>
    <name evidence="1" type="ORF">E2C01_085129</name>
</gene>
<reference evidence="1 2" key="1">
    <citation type="submission" date="2019-05" db="EMBL/GenBank/DDBJ databases">
        <title>Another draft genome of Portunus trituberculatus and its Hox gene families provides insights of decapod evolution.</title>
        <authorList>
            <person name="Jeong J.-H."/>
            <person name="Song I."/>
            <person name="Kim S."/>
            <person name="Choi T."/>
            <person name="Kim D."/>
            <person name="Ryu S."/>
            <person name="Kim W."/>
        </authorList>
    </citation>
    <scope>NUCLEOTIDE SEQUENCE [LARGE SCALE GENOMIC DNA]</scope>
    <source>
        <tissue evidence="1">Muscle</tissue>
    </source>
</reference>
<proteinExistence type="predicted"/>
<keyword evidence="2" id="KW-1185">Reference proteome</keyword>
<sequence>MGEAGRNKWGREICSIVRHGRVGARRGIWEVSKLVAKGRPVGRAACLSLRDGTGRLPRLACVTMEWDEAQSS</sequence>
<accession>A0A5B7J808</accession>
<organism evidence="1 2">
    <name type="scientific">Portunus trituberculatus</name>
    <name type="common">Swimming crab</name>
    <name type="synonym">Neptunus trituberculatus</name>
    <dbReference type="NCBI Taxonomy" id="210409"/>
    <lineage>
        <taxon>Eukaryota</taxon>
        <taxon>Metazoa</taxon>
        <taxon>Ecdysozoa</taxon>
        <taxon>Arthropoda</taxon>
        <taxon>Crustacea</taxon>
        <taxon>Multicrustacea</taxon>
        <taxon>Malacostraca</taxon>
        <taxon>Eumalacostraca</taxon>
        <taxon>Eucarida</taxon>
        <taxon>Decapoda</taxon>
        <taxon>Pleocyemata</taxon>
        <taxon>Brachyura</taxon>
        <taxon>Eubrachyura</taxon>
        <taxon>Portunoidea</taxon>
        <taxon>Portunidae</taxon>
        <taxon>Portuninae</taxon>
        <taxon>Portunus</taxon>
    </lineage>
</organism>
<name>A0A5B7J808_PORTR</name>
<dbReference type="AlphaFoldDB" id="A0A5B7J808"/>
<evidence type="ECO:0000313" key="1">
    <source>
        <dbReference type="EMBL" id="MPC90156.1"/>
    </source>
</evidence>
<comment type="caution">
    <text evidence="1">The sequence shown here is derived from an EMBL/GenBank/DDBJ whole genome shotgun (WGS) entry which is preliminary data.</text>
</comment>
<dbReference type="EMBL" id="VSRR010083427">
    <property type="protein sequence ID" value="MPC90156.1"/>
    <property type="molecule type" value="Genomic_DNA"/>
</dbReference>
<evidence type="ECO:0000313" key="2">
    <source>
        <dbReference type="Proteomes" id="UP000324222"/>
    </source>
</evidence>
<protein>
    <submittedName>
        <fullName evidence="1">Uncharacterized protein</fullName>
    </submittedName>
</protein>